<keyword evidence="1" id="KW-0732">Signal</keyword>
<evidence type="ECO:0000313" key="2">
    <source>
        <dbReference type="EMBL" id="SDG77629.1"/>
    </source>
</evidence>
<feature type="chain" id="PRO_5011443776" description="NIPSNAP protein" evidence="1">
    <location>
        <begin position="24"/>
        <end position="252"/>
    </location>
</feature>
<keyword evidence="3" id="KW-1185">Reference proteome</keyword>
<dbReference type="AlphaFoldDB" id="A0A1G7X0C5"/>
<dbReference type="STRING" id="470826.SAMN04488027_1074"/>
<reference evidence="2 3" key="1">
    <citation type="submission" date="2016-10" db="EMBL/GenBank/DDBJ databases">
        <authorList>
            <person name="de Groot N.N."/>
        </authorList>
    </citation>
    <scope>NUCLEOTIDE SEQUENCE [LARGE SCALE GENOMIC DNA]</scope>
    <source>
        <strain evidence="2 3">DSM 19803</strain>
    </source>
</reference>
<dbReference type="EMBL" id="FNCW01000007">
    <property type="protein sequence ID" value="SDG77629.1"/>
    <property type="molecule type" value="Genomic_DNA"/>
</dbReference>
<dbReference type="RefSeq" id="WP_093367938.1">
    <property type="nucleotide sequence ID" value="NZ_FNCW01000007.1"/>
</dbReference>
<protein>
    <recommendedName>
        <fullName evidence="4">NIPSNAP protein</fullName>
    </recommendedName>
</protein>
<feature type="signal peptide" evidence="1">
    <location>
        <begin position="1"/>
        <end position="23"/>
    </location>
</feature>
<organism evidence="2 3">
    <name type="scientific">Psychroflexus sediminis</name>
    <dbReference type="NCBI Taxonomy" id="470826"/>
    <lineage>
        <taxon>Bacteria</taxon>
        <taxon>Pseudomonadati</taxon>
        <taxon>Bacteroidota</taxon>
        <taxon>Flavobacteriia</taxon>
        <taxon>Flavobacteriales</taxon>
        <taxon>Flavobacteriaceae</taxon>
        <taxon>Psychroflexus</taxon>
    </lineage>
</organism>
<evidence type="ECO:0000256" key="1">
    <source>
        <dbReference type="SAM" id="SignalP"/>
    </source>
</evidence>
<gene>
    <name evidence="2" type="ORF">SAMN04488027_1074</name>
</gene>
<evidence type="ECO:0000313" key="3">
    <source>
        <dbReference type="Proteomes" id="UP000199296"/>
    </source>
</evidence>
<dbReference type="OrthoDB" id="1426903at2"/>
<sequence length="252" mass="29193">MKTISKILNVLALMLLGATFCTAQIQPYRIHVDHVYPSSSEEYEKIAEKLADLAKDNKEERGWHVLWTDDNRVISMTPVSGWEDLGTEFMPNTRTKLGDEKFAELFQEFDKHYDTHSDNIIMLSEKYSYMPTGLDISPEGQNYRKNMILYHKARDREKIIEIAGKFKELYSKKGSTAHYRFYMSGFGNPEAYVLVSSSAESRLEHAKRNEKNQKLLGEDAGKLWKELTQYVTKIEHMEGNMMPKLSYVPTKS</sequence>
<dbReference type="Proteomes" id="UP000199296">
    <property type="component" value="Unassembled WGS sequence"/>
</dbReference>
<proteinExistence type="predicted"/>
<accession>A0A1G7X0C5</accession>
<name>A0A1G7X0C5_9FLAO</name>
<evidence type="ECO:0008006" key="4">
    <source>
        <dbReference type="Google" id="ProtNLM"/>
    </source>
</evidence>